<keyword evidence="11" id="KW-1185">Reference proteome</keyword>
<evidence type="ECO:0000256" key="3">
    <source>
        <dbReference type="ARBA" id="ARBA00022692"/>
    </source>
</evidence>
<name>A0ABV2Z883_9ACTN</name>
<dbReference type="EMBL" id="JBEZVI010000038">
    <property type="protein sequence ID" value="MEU3714224.1"/>
    <property type="molecule type" value="Genomic_DNA"/>
</dbReference>
<feature type="transmembrane region" description="Helical" evidence="7">
    <location>
        <begin position="351"/>
        <end position="373"/>
    </location>
</feature>
<keyword evidence="2" id="KW-1003">Cell membrane</keyword>
<comment type="subcellular location">
    <subcellularLocation>
        <location evidence="1">Cell membrane</location>
        <topology evidence="1">Multi-pass membrane protein</topology>
    </subcellularLocation>
</comment>
<evidence type="ECO:0000256" key="7">
    <source>
        <dbReference type="SAM" id="Phobius"/>
    </source>
</evidence>
<accession>A0ABV2Z883</accession>
<evidence type="ECO:0000256" key="1">
    <source>
        <dbReference type="ARBA" id="ARBA00004651"/>
    </source>
</evidence>
<evidence type="ECO:0000259" key="9">
    <source>
        <dbReference type="Pfam" id="PF10708"/>
    </source>
</evidence>
<dbReference type="InterPro" id="IPR051791">
    <property type="entry name" value="Pra-immunoreactive"/>
</dbReference>
<feature type="compositionally biased region" description="Low complexity" evidence="6">
    <location>
        <begin position="245"/>
        <end position="262"/>
    </location>
</feature>
<keyword evidence="5 7" id="KW-0472">Membrane</keyword>
<evidence type="ECO:0000259" key="8">
    <source>
        <dbReference type="Pfam" id="PF06271"/>
    </source>
</evidence>
<gene>
    <name evidence="10" type="ORF">AB0E61_29515</name>
</gene>
<feature type="compositionally biased region" description="Gly residues" evidence="6">
    <location>
        <begin position="302"/>
        <end position="320"/>
    </location>
</feature>
<evidence type="ECO:0000256" key="5">
    <source>
        <dbReference type="ARBA" id="ARBA00023136"/>
    </source>
</evidence>
<dbReference type="PANTHER" id="PTHR36115:SF4">
    <property type="entry name" value="MEMBRANE PROTEIN"/>
    <property type="match status" value="1"/>
</dbReference>
<feature type="transmembrane region" description="Helical" evidence="7">
    <location>
        <begin position="460"/>
        <end position="481"/>
    </location>
</feature>
<dbReference type="Pfam" id="PF10708">
    <property type="entry name" value="DUF2510"/>
    <property type="match status" value="1"/>
</dbReference>
<feature type="domain" description="RDD" evidence="8">
    <location>
        <begin position="345"/>
        <end position="494"/>
    </location>
</feature>
<feature type="compositionally biased region" description="Pro residues" evidence="6">
    <location>
        <begin position="278"/>
        <end position="301"/>
    </location>
</feature>
<evidence type="ECO:0000313" key="11">
    <source>
        <dbReference type="Proteomes" id="UP001550853"/>
    </source>
</evidence>
<dbReference type="InterPro" id="IPR010432">
    <property type="entry name" value="RDD"/>
</dbReference>
<feature type="region of interest" description="Disordered" evidence="6">
    <location>
        <begin position="32"/>
        <end position="335"/>
    </location>
</feature>
<dbReference type="InterPro" id="IPR018929">
    <property type="entry name" value="DUF2510"/>
</dbReference>
<dbReference type="RefSeq" id="WP_078653964.1">
    <property type="nucleotide sequence ID" value="NZ_JBEZVI010000038.1"/>
</dbReference>
<sequence>MAESPGSGGNVPVGGYYPDPSIPGYIRYWDGTAWVPGTSRPAPAEGEAMPAPPPGAAPAPAPAPASAPPAAPAEETGPVFLDEGTGGAAPASAWRADAARQGGTGAAGPVSWGSPDAASGRPSGTAETGGAVPAPRTQDGDGAGPQPEPEPEEPSRPDGTVTMRAVRPPARDRGTTTIRAVRPGDGPAPKDGGTMAIRLPQRPGPAAGPGAPAGQGGQAGQGGAPAPAAGPAPAAPVVGQGGPAGAAPSGPQSMPGAGASGPAYPPHPQHPHPRQAPFNPPQVPTAPGPVPPQGGPQPQPGPGAGGGFPFPGGAGPAGGPGEDDGVLPWKPPTADPFAVEQAHPAALGRRLAARLIDLALLAVLTVLVALPLWGGAVDHIDAKIAAAKESGRQVTVYLLDGGTAPLFLAVLAAVVVGGGLIELLPTLKWGRSLGKKVCGVRVVDIESHDTPELMSLVKRWLVFGVLGFLVVGVLDAAWCLFDKPWRQCWHDKVARTFVAAD</sequence>
<feature type="compositionally biased region" description="Pro residues" evidence="6">
    <location>
        <begin position="50"/>
        <end position="71"/>
    </location>
</feature>
<feature type="compositionally biased region" description="Gly residues" evidence="6">
    <location>
        <begin position="211"/>
        <end position="223"/>
    </location>
</feature>
<keyword evidence="4 7" id="KW-1133">Transmembrane helix</keyword>
<proteinExistence type="predicted"/>
<dbReference type="Proteomes" id="UP001550853">
    <property type="component" value="Unassembled WGS sequence"/>
</dbReference>
<evidence type="ECO:0000256" key="6">
    <source>
        <dbReference type="SAM" id="MobiDB-lite"/>
    </source>
</evidence>
<comment type="caution">
    <text evidence="10">The sequence shown here is derived from an EMBL/GenBank/DDBJ whole genome shotgun (WGS) entry which is preliminary data.</text>
</comment>
<feature type="compositionally biased region" description="Low complexity" evidence="6">
    <location>
        <begin position="200"/>
        <end position="210"/>
    </location>
</feature>
<dbReference type="Pfam" id="PF06271">
    <property type="entry name" value="RDD"/>
    <property type="match status" value="1"/>
</dbReference>
<keyword evidence="3 7" id="KW-0812">Transmembrane</keyword>
<dbReference type="PANTHER" id="PTHR36115">
    <property type="entry name" value="PROLINE-RICH ANTIGEN HOMOLOG-RELATED"/>
    <property type="match status" value="1"/>
</dbReference>
<feature type="transmembrane region" description="Helical" evidence="7">
    <location>
        <begin position="394"/>
        <end position="421"/>
    </location>
</feature>
<reference evidence="10 11" key="1">
    <citation type="submission" date="2024-06" db="EMBL/GenBank/DDBJ databases">
        <title>The Natural Products Discovery Center: Release of the First 8490 Sequenced Strains for Exploring Actinobacteria Biosynthetic Diversity.</title>
        <authorList>
            <person name="Kalkreuter E."/>
            <person name="Kautsar S.A."/>
            <person name="Yang D."/>
            <person name="Bader C.D."/>
            <person name="Teijaro C.N."/>
            <person name="Fluegel L."/>
            <person name="Davis C.M."/>
            <person name="Simpson J.R."/>
            <person name="Lauterbach L."/>
            <person name="Steele A.D."/>
            <person name="Gui C."/>
            <person name="Meng S."/>
            <person name="Li G."/>
            <person name="Viehrig K."/>
            <person name="Ye F."/>
            <person name="Su P."/>
            <person name="Kiefer A.F."/>
            <person name="Nichols A."/>
            <person name="Cepeda A.J."/>
            <person name="Yan W."/>
            <person name="Fan B."/>
            <person name="Jiang Y."/>
            <person name="Adhikari A."/>
            <person name="Zheng C.-J."/>
            <person name="Schuster L."/>
            <person name="Cowan T.M."/>
            <person name="Smanski M.J."/>
            <person name="Chevrette M.G."/>
            <person name="De Carvalho L.P.S."/>
            <person name="Shen B."/>
        </authorList>
    </citation>
    <scope>NUCLEOTIDE SEQUENCE [LARGE SCALE GENOMIC DNA]</scope>
    <source>
        <strain evidence="10 11">NPDC033039</strain>
    </source>
</reference>
<evidence type="ECO:0000256" key="2">
    <source>
        <dbReference type="ARBA" id="ARBA00022475"/>
    </source>
</evidence>
<feature type="domain" description="DUF2510" evidence="9">
    <location>
        <begin position="15"/>
        <end position="45"/>
    </location>
</feature>
<organism evidence="10 11">
    <name type="scientific">Streptomyces catenulae</name>
    <dbReference type="NCBI Taxonomy" id="66875"/>
    <lineage>
        <taxon>Bacteria</taxon>
        <taxon>Bacillati</taxon>
        <taxon>Actinomycetota</taxon>
        <taxon>Actinomycetes</taxon>
        <taxon>Kitasatosporales</taxon>
        <taxon>Streptomycetaceae</taxon>
        <taxon>Streptomyces</taxon>
    </lineage>
</organism>
<protein>
    <submittedName>
        <fullName evidence="10">RDD family protein</fullName>
    </submittedName>
</protein>
<evidence type="ECO:0000256" key="4">
    <source>
        <dbReference type="ARBA" id="ARBA00022989"/>
    </source>
</evidence>
<evidence type="ECO:0000313" key="10">
    <source>
        <dbReference type="EMBL" id="MEU3714224.1"/>
    </source>
</evidence>